<evidence type="ECO:0000313" key="5">
    <source>
        <dbReference type="Proteomes" id="UP001596378"/>
    </source>
</evidence>
<keyword evidence="5" id="KW-1185">Reference proteome</keyword>
<keyword evidence="1" id="KW-0808">Transferase</keyword>
<organism evidence="4 5">
    <name type="scientific">Cohnella cellulosilytica</name>
    <dbReference type="NCBI Taxonomy" id="986710"/>
    <lineage>
        <taxon>Bacteria</taxon>
        <taxon>Bacillati</taxon>
        <taxon>Bacillota</taxon>
        <taxon>Bacilli</taxon>
        <taxon>Bacillales</taxon>
        <taxon>Paenibacillaceae</taxon>
        <taxon>Cohnella</taxon>
    </lineage>
</organism>
<dbReference type="SUPFAM" id="SSF55729">
    <property type="entry name" value="Acyl-CoA N-acyltransferases (Nat)"/>
    <property type="match status" value="1"/>
</dbReference>
<dbReference type="RefSeq" id="WP_378049331.1">
    <property type="nucleotide sequence ID" value="NZ_JBHMDN010000020.1"/>
</dbReference>
<reference evidence="5" key="1">
    <citation type="journal article" date="2019" name="Int. J. Syst. Evol. Microbiol.">
        <title>The Global Catalogue of Microorganisms (GCM) 10K type strain sequencing project: providing services to taxonomists for standard genome sequencing and annotation.</title>
        <authorList>
            <consortium name="The Broad Institute Genomics Platform"/>
            <consortium name="The Broad Institute Genome Sequencing Center for Infectious Disease"/>
            <person name="Wu L."/>
            <person name="Ma J."/>
        </authorList>
    </citation>
    <scope>NUCLEOTIDE SEQUENCE [LARGE SCALE GENOMIC DNA]</scope>
    <source>
        <strain evidence="5">KCTC 12907</strain>
    </source>
</reference>
<dbReference type="PROSITE" id="PS51186">
    <property type="entry name" value="GNAT"/>
    <property type="match status" value="1"/>
</dbReference>
<dbReference type="Gene3D" id="3.40.630.30">
    <property type="match status" value="1"/>
</dbReference>
<sequence length="169" mass="19605">MKLSFRQVETGEDIEAAARLASEIWHEYFISIISIEQIDYMLDKFQSVHALEAQIERQGYEYYFMQADGRNVGYIGIKPEETKLLLSKFYLLKAHRGQGYASQAMGFLEELCKQRKLGAIWLTVNRHNASTIAVYEKKGFRTVREQVADIGGGYVMDDYIMEREISLER</sequence>
<dbReference type="InterPro" id="IPR016181">
    <property type="entry name" value="Acyl_CoA_acyltransferase"/>
</dbReference>
<dbReference type="EMBL" id="JBHTAI010000008">
    <property type="protein sequence ID" value="MFC7149832.1"/>
    <property type="molecule type" value="Genomic_DNA"/>
</dbReference>
<evidence type="ECO:0000259" key="3">
    <source>
        <dbReference type="PROSITE" id="PS51186"/>
    </source>
</evidence>
<keyword evidence="2" id="KW-0012">Acyltransferase</keyword>
<proteinExistence type="predicted"/>
<protein>
    <submittedName>
        <fullName evidence="4">GNAT family N-acetyltransferase</fullName>
    </submittedName>
</protein>
<dbReference type="PANTHER" id="PTHR43420:SF47">
    <property type="entry name" value="N-ACETYLTRANSFERASE DOMAIN-CONTAINING PROTEIN"/>
    <property type="match status" value="1"/>
</dbReference>
<evidence type="ECO:0000313" key="4">
    <source>
        <dbReference type="EMBL" id="MFC7149832.1"/>
    </source>
</evidence>
<dbReference type="CDD" id="cd04301">
    <property type="entry name" value="NAT_SF"/>
    <property type="match status" value="1"/>
</dbReference>
<dbReference type="Pfam" id="PF00583">
    <property type="entry name" value="Acetyltransf_1"/>
    <property type="match status" value="1"/>
</dbReference>
<dbReference type="PANTHER" id="PTHR43420">
    <property type="entry name" value="ACETYLTRANSFERASE"/>
    <property type="match status" value="1"/>
</dbReference>
<dbReference type="InterPro" id="IPR050680">
    <property type="entry name" value="YpeA/RimI_acetyltransf"/>
</dbReference>
<accession>A0ABW2FE44</accession>
<comment type="caution">
    <text evidence="4">The sequence shown here is derived from an EMBL/GenBank/DDBJ whole genome shotgun (WGS) entry which is preliminary data.</text>
</comment>
<dbReference type="InterPro" id="IPR000182">
    <property type="entry name" value="GNAT_dom"/>
</dbReference>
<dbReference type="Proteomes" id="UP001596378">
    <property type="component" value="Unassembled WGS sequence"/>
</dbReference>
<evidence type="ECO:0000256" key="1">
    <source>
        <dbReference type="ARBA" id="ARBA00022679"/>
    </source>
</evidence>
<feature type="domain" description="N-acetyltransferase" evidence="3">
    <location>
        <begin position="3"/>
        <end position="166"/>
    </location>
</feature>
<gene>
    <name evidence="4" type="ORF">ACFQMJ_15005</name>
</gene>
<name>A0ABW2FE44_9BACL</name>
<evidence type="ECO:0000256" key="2">
    <source>
        <dbReference type="ARBA" id="ARBA00023315"/>
    </source>
</evidence>